<feature type="transmembrane region" description="Helical" evidence="2">
    <location>
        <begin position="155"/>
        <end position="176"/>
    </location>
</feature>
<dbReference type="PANTHER" id="PTHR44757">
    <property type="entry name" value="DIGUANYLATE CYCLASE DGCP"/>
    <property type="match status" value="1"/>
</dbReference>
<dbReference type="KEGG" id="pts:CUJ90_09285"/>
<dbReference type="Proteomes" id="UP000184395">
    <property type="component" value="Unassembled WGS sequence"/>
</dbReference>
<evidence type="ECO:0000313" key="7">
    <source>
        <dbReference type="Proteomes" id="UP000184395"/>
    </source>
</evidence>
<dbReference type="FunFam" id="3.20.20.450:FF:000001">
    <property type="entry name" value="Cyclic di-GMP phosphodiesterase yahA"/>
    <property type="match status" value="1"/>
</dbReference>
<dbReference type="SUPFAM" id="SSF55073">
    <property type="entry name" value="Nucleotide cyclase"/>
    <property type="match status" value="1"/>
</dbReference>
<dbReference type="InterPro" id="IPR035919">
    <property type="entry name" value="EAL_sf"/>
</dbReference>
<dbReference type="EMBL" id="JAVDRP010000012">
    <property type="protein sequence ID" value="MDR6411690.1"/>
    <property type="molecule type" value="Genomic_DNA"/>
</dbReference>
<dbReference type="CDD" id="cd01949">
    <property type="entry name" value="GGDEF"/>
    <property type="match status" value="1"/>
</dbReference>
<name>A0A1M6Y597_9BURK</name>
<keyword evidence="2" id="KW-0812">Transmembrane</keyword>
<dbReference type="Pfam" id="PF00990">
    <property type="entry name" value="GGDEF"/>
    <property type="match status" value="1"/>
</dbReference>
<organism evidence="6 7">
    <name type="scientific">Paraburkholderia terricola</name>
    <dbReference type="NCBI Taxonomy" id="169427"/>
    <lineage>
        <taxon>Bacteria</taxon>
        <taxon>Pseudomonadati</taxon>
        <taxon>Pseudomonadota</taxon>
        <taxon>Betaproteobacteria</taxon>
        <taxon>Burkholderiales</taxon>
        <taxon>Burkholderiaceae</taxon>
        <taxon>Paraburkholderia</taxon>
    </lineage>
</organism>
<dbReference type="NCBIfam" id="TIGR00254">
    <property type="entry name" value="GGDEF"/>
    <property type="match status" value="1"/>
</dbReference>
<dbReference type="OrthoDB" id="9813903at2"/>
<dbReference type="EMBL" id="FRAB01000064">
    <property type="protein sequence ID" value="SHL13401.1"/>
    <property type="molecule type" value="Genomic_DNA"/>
</dbReference>
<keyword evidence="2" id="KW-0472">Membrane</keyword>
<proteinExistence type="predicted"/>
<reference evidence="6 7" key="1">
    <citation type="submission" date="2016-11" db="EMBL/GenBank/DDBJ databases">
        <authorList>
            <person name="Jaros S."/>
            <person name="Januszkiewicz K."/>
            <person name="Wedrychowicz H."/>
        </authorList>
    </citation>
    <scope>NUCLEOTIDE SEQUENCE [LARGE SCALE GENOMIC DNA]</scope>
    <source>
        <strain evidence="6 7">LMG 20594</strain>
    </source>
</reference>
<dbReference type="RefSeq" id="WP_073432505.1">
    <property type="nucleotide sequence ID" value="NZ_CADFGY010000033.1"/>
</dbReference>
<feature type="domain" description="EAL" evidence="3">
    <location>
        <begin position="367"/>
        <end position="619"/>
    </location>
</feature>
<dbReference type="Gene3D" id="3.30.70.270">
    <property type="match status" value="1"/>
</dbReference>
<evidence type="ECO:0000256" key="1">
    <source>
        <dbReference type="ARBA" id="ARBA00051114"/>
    </source>
</evidence>
<dbReference type="PROSITE" id="PS50887">
    <property type="entry name" value="GGDEF"/>
    <property type="match status" value="1"/>
</dbReference>
<feature type="transmembrane region" description="Helical" evidence="2">
    <location>
        <begin position="21"/>
        <end position="41"/>
    </location>
</feature>
<protein>
    <submittedName>
        <fullName evidence="5">Diguanylate cyclase (GGDEF)-like protein</fullName>
    </submittedName>
    <submittedName>
        <fullName evidence="6">Diguanylate cyclase/phosphodiesterase</fullName>
    </submittedName>
</protein>
<evidence type="ECO:0000313" key="6">
    <source>
        <dbReference type="EMBL" id="SHL13401.1"/>
    </source>
</evidence>
<dbReference type="InterPro" id="IPR043128">
    <property type="entry name" value="Rev_trsase/Diguanyl_cyclase"/>
</dbReference>
<dbReference type="InterPro" id="IPR029787">
    <property type="entry name" value="Nucleotide_cyclase"/>
</dbReference>
<evidence type="ECO:0000256" key="2">
    <source>
        <dbReference type="SAM" id="Phobius"/>
    </source>
</evidence>
<dbReference type="InterPro" id="IPR033417">
    <property type="entry name" value="CHASE8"/>
</dbReference>
<dbReference type="STRING" id="169427.SAMN05192548_106410"/>
<accession>A0A1M6Y597</accession>
<dbReference type="SUPFAM" id="SSF141868">
    <property type="entry name" value="EAL domain-like"/>
    <property type="match status" value="1"/>
</dbReference>
<dbReference type="GO" id="GO:0071732">
    <property type="term" value="P:cellular response to nitric oxide"/>
    <property type="evidence" value="ECO:0007669"/>
    <property type="project" value="UniProtKB-ARBA"/>
</dbReference>
<dbReference type="Pfam" id="PF00563">
    <property type="entry name" value="EAL"/>
    <property type="match status" value="1"/>
</dbReference>
<dbReference type="FunFam" id="3.30.70.270:FF:000001">
    <property type="entry name" value="Diguanylate cyclase domain protein"/>
    <property type="match status" value="1"/>
</dbReference>
<sequence length="627" mass="69081">MKSQIRPEPSRLSKTFETGQLIAAIAAFVIVGCVMLAYEFVSLRQALVKDVEIEAAIVADNISASVMFEDHDASMETLRAFRPDPSLLSVTVYDRAGFLYAQYLTRNAAPPPEPSAAAFQWLSSTITVHQEIRYRGHQLGVVEFVASTADVRTGILRFAGLLGIASLGAMLVAALVMRRARARMDKAERELDYLAHTDPVTDLANRRATYETLERAMEVHARADRRLALLLIDLDNFKGVNDTAGHGAGDRLLRQVGATLVSVVRKHDVVGRIGGDEFAVIAAPVRDNAEALAIAERITEALRRPFHVDGIDMLATASVGISMFPDDATALTELVSNADIALYQAKVSGKNRLAEFRPEMTLRTQRRVRLERDLRKAMERGELDVYYQPQFRCDSERMVGVEALLRWPHPENGFIAPSEFIPVAEECGLIGELGRWVLLRACSDAASWLRTTGVALNVAVNVSARQLRDGDFIDAVRHALHDTGLAATQLELELTESLLMEDMDSAMEFMHAVRHLGVRLAIDDFGTGYSSLSYLQSFPINQLKIDRSFIQLLPDAGTTIAGAIISLAHGFNLCVVAEGVENRAQLDWLQRAGCDLVQGYLLARPIRAQDISAMLTRKRAQEDAVTS</sequence>
<evidence type="ECO:0000259" key="4">
    <source>
        <dbReference type="PROSITE" id="PS50887"/>
    </source>
</evidence>
<dbReference type="SMART" id="SM00052">
    <property type="entry name" value="EAL"/>
    <property type="match status" value="1"/>
</dbReference>
<evidence type="ECO:0000259" key="3">
    <source>
        <dbReference type="PROSITE" id="PS50883"/>
    </source>
</evidence>
<dbReference type="PANTHER" id="PTHR44757:SF4">
    <property type="entry name" value="DIGUANYLATE CYCLASE DGCE-RELATED"/>
    <property type="match status" value="1"/>
</dbReference>
<dbReference type="GeneID" id="301978358"/>
<dbReference type="Pfam" id="PF17152">
    <property type="entry name" value="CHASE8"/>
    <property type="match status" value="1"/>
</dbReference>
<comment type="catalytic activity">
    <reaction evidence="1">
        <text>3',3'-c-di-GMP + H2O = 5'-phosphoguanylyl(3'-&gt;5')guanosine + H(+)</text>
        <dbReference type="Rhea" id="RHEA:24902"/>
        <dbReference type="ChEBI" id="CHEBI:15377"/>
        <dbReference type="ChEBI" id="CHEBI:15378"/>
        <dbReference type="ChEBI" id="CHEBI:58754"/>
        <dbReference type="ChEBI" id="CHEBI:58805"/>
        <dbReference type="EC" id="3.1.4.52"/>
    </reaction>
    <physiologicalReaction direction="left-to-right" evidence="1">
        <dbReference type="Rhea" id="RHEA:24903"/>
    </physiologicalReaction>
</comment>
<dbReference type="InterPro" id="IPR052155">
    <property type="entry name" value="Biofilm_reg_signaling"/>
</dbReference>
<dbReference type="Gene3D" id="3.20.20.450">
    <property type="entry name" value="EAL domain"/>
    <property type="match status" value="1"/>
</dbReference>
<dbReference type="Proteomes" id="UP001264340">
    <property type="component" value="Unassembled WGS sequence"/>
</dbReference>
<dbReference type="PROSITE" id="PS50883">
    <property type="entry name" value="EAL"/>
    <property type="match status" value="1"/>
</dbReference>
<keyword evidence="2" id="KW-1133">Transmembrane helix</keyword>
<feature type="domain" description="GGDEF" evidence="4">
    <location>
        <begin position="225"/>
        <end position="358"/>
    </location>
</feature>
<reference evidence="5 8" key="2">
    <citation type="submission" date="2023-07" db="EMBL/GenBank/DDBJ databases">
        <title>Sorghum-associated microbial communities from plants grown in Nebraska, USA.</title>
        <authorList>
            <person name="Schachtman D."/>
        </authorList>
    </citation>
    <scope>NUCLEOTIDE SEQUENCE [LARGE SCALE GENOMIC DNA]</scope>
    <source>
        <strain evidence="5 8">DS1316</strain>
    </source>
</reference>
<dbReference type="CDD" id="cd01948">
    <property type="entry name" value="EAL"/>
    <property type="match status" value="1"/>
</dbReference>
<gene>
    <name evidence="5" type="ORF">J2804_005124</name>
    <name evidence="6" type="ORF">SAMN05192548_106410</name>
</gene>
<dbReference type="GO" id="GO:0071111">
    <property type="term" value="F:cyclic-guanylate-specific phosphodiesterase activity"/>
    <property type="evidence" value="ECO:0007669"/>
    <property type="project" value="UniProtKB-EC"/>
</dbReference>
<dbReference type="PROSITE" id="PS51257">
    <property type="entry name" value="PROKAR_LIPOPROTEIN"/>
    <property type="match status" value="1"/>
</dbReference>
<dbReference type="SMART" id="SM00267">
    <property type="entry name" value="GGDEF"/>
    <property type="match status" value="1"/>
</dbReference>
<evidence type="ECO:0000313" key="5">
    <source>
        <dbReference type="EMBL" id="MDR6411690.1"/>
    </source>
</evidence>
<dbReference type="AlphaFoldDB" id="A0A1M6Y597"/>
<evidence type="ECO:0000313" key="8">
    <source>
        <dbReference type="Proteomes" id="UP001264340"/>
    </source>
</evidence>
<keyword evidence="8" id="KW-1185">Reference proteome</keyword>
<dbReference type="InterPro" id="IPR001633">
    <property type="entry name" value="EAL_dom"/>
</dbReference>
<dbReference type="InterPro" id="IPR000160">
    <property type="entry name" value="GGDEF_dom"/>
</dbReference>